<evidence type="ECO:0000256" key="2">
    <source>
        <dbReference type="SAM" id="Phobius"/>
    </source>
</evidence>
<evidence type="ECO:0000313" key="3">
    <source>
        <dbReference type="EMBL" id="KAF2750322.1"/>
    </source>
</evidence>
<feature type="transmembrane region" description="Helical" evidence="2">
    <location>
        <begin position="49"/>
        <end position="66"/>
    </location>
</feature>
<accession>A0A6A6VI77</accession>
<dbReference type="EMBL" id="MU006564">
    <property type="protein sequence ID" value="KAF2750322.1"/>
    <property type="molecule type" value="Genomic_DNA"/>
</dbReference>
<feature type="region of interest" description="Disordered" evidence="1">
    <location>
        <begin position="81"/>
        <end position="112"/>
    </location>
</feature>
<keyword evidence="2" id="KW-1133">Transmembrane helix</keyword>
<protein>
    <recommendedName>
        <fullName evidence="5">Glycosyltransferase 2</fullName>
    </recommendedName>
</protein>
<gene>
    <name evidence="3" type="ORF">M011DRAFT_465092</name>
</gene>
<keyword evidence="2" id="KW-0472">Membrane</keyword>
<name>A0A6A6VI77_9PLEO</name>
<dbReference type="PANTHER" id="PTHR33604">
    <property type="entry name" value="OSJNBA0004B13.7 PROTEIN"/>
    <property type="match status" value="1"/>
</dbReference>
<sequence>MPGRSYMPADEELGKKDDDHRPTAYAWNIWSRYSIPAWRRVTRWRRRRLLFFLGYFCLLCVLYWELDFLWSAISEPSTGDAASWDPDSGSSSNTYETEPTGPPTGFRAPKNGDLPVREYTGPIVFHRLAPSLRAASFTFGYHPSNRNVLFAVSSLKSVSTLMPIICEMANWNRNHVHVAVMGRVDLPLAALQEINVSKNDACPALWHDARPDYAEYSSDARAESAVSSALSHINEYLHPQAVIVDDEVAEDAFFSKGIRSRAQALRIPIIEIPQGRGQSFAWITRLDADSLRNWHKPNVEIVVSLPSYHSGGVLGLLRSLQEADYSGMKPPRLTVELGSEVDPSVAQFLDAFSWPPESGEASHGSSSLTIRRRITEPKDQEDAAVRFLELYYPNKLADSYILTLTANVELSPLYCHYLKYALLEYRYSTYGERDSVDLLGLSLERPAALLDGNTELPMLRPADMHTSRYVDAFPEETSVPFLSQTVDTHAVLFFGEKWAELHSFARNRIAKRSDPSEIATSTVEISDSLPAWAVLMPELMQLRGYSLLYPAAKGSLSLATVHRELKDGLDEAADSPWTTGRDREIPEQPIQRKPSTETSLIPRSRYLHVALPFHGELPDISHLPYLSSSGEILAPGNASVSAATHADQFRTTVGGCWSANRNDRKIEAGSTDDLFCFGPSEEDDSGYEAVPGAEAEGTGLDPADVAS</sequence>
<proteinExistence type="predicted"/>
<feature type="compositionally biased region" description="Low complexity" evidence="1">
    <location>
        <begin position="96"/>
        <end position="105"/>
    </location>
</feature>
<organism evidence="3 4">
    <name type="scientific">Sporormia fimetaria CBS 119925</name>
    <dbReference type="NCBI Taxonomy" id="1340428"/>
    <lineage>
        <taxon>Eukaryota</taxon>
        <taxon>Fungi</taxon>
        <taxon>Dikarya</taxon>
        <taxon>Ascomycota</taxon>
        <taxon>Pezizomycotina</taxon>
        <taxon>Dothideomycetes</taxon>
        <taxon>Pleosporomycetidae</taxon>
        <taxon>Pleosporales</taxon>
        <taxon>Sporormiaceae</taxon>
        <taxon>Sporormia</taxon>
    </lineage>
</organism>
<evidence type="ECO:0000256" key="1">
    <source>
        <dbReference type="SAM" id="MobiDB-lite"/>
    </source>
</evidence>
<evidence type="ECO:0008006" key="5">
    <source>
        <dbReference type="Google" id="ProtNLM"/>
    </source>
</evidence>
<dbReference type="PANTHER" id="PTHR33604:SF3">
    <property type="entry name" value="OSJNBA0004B13.7 PROTEIN"/>
    <property type="match status" value="1"/>
</dbReference>
<dbReference type="OrthoDB" id="5397682at2759"/>
<keyword evidence="4" id="KW-1185">Reference proteome</keyword>
<dbReference type="AlphaFoldDB" id="A0A6A6VI77"/>
<evidence type="ECO:0000313" key="4">
    <source>
        <dbReference type="Proteomes" id="UP000799440"/>
    </source>
</evidence>
<reference evidence="3" key="1">
    <citation type="journal article" date="2020" name="Stud. Mycol.">
        <title>101 Dothideomycetes genomes: a test case for predicting lifestyles and emergence of pathogens.</title>
        <authorList>
            <person name="Haridas S."/>
            <person name="Albert R."/>
            <person name="Binder M."/>
            <person name="Bloem J."/>
            <person name="Labutti K."/>
            <person name="Salamov A."/>
            <person name="Andreopoulos B."/>
            <person name="Baker S."/>
            <person name="Barry K."/>
            <person name="Bills G."/>
            <person name="Bluhm B."/>
            <person name="Cannon C."/>
            <person name="Castanera R."/>
            <person name="Culley D."/>
            <person name="Daum C."/>
            <person name="Ezra D."/>
            <person name="Gonzalez J."/>
            <person name="Henrissat B."/>
            <person name="Kuo A."/>
            <person name="Liang C."/>
            <person name="Lipzen A."/>
            <person name="Lutzoni F."/>
            <person name="Magnuson J."/>
            <person name="Mondo S."/>
            <person name="Nolan M."/>
            <person name="Ohm R."/>
            <person name="Pangilinan J."/>
            <person name="Park H.-J."/>
            <person name="Ramirez L."/>
            <person name="Alfaro M."/>
            <person name="Sun H."/>
            <person name="Tritt A."/>
            <person name="Yoshinaga Y."/>
            <person name="Zwiers L.-H."/>
            <person name="Turgeon B."/>
            <person name="Goodwin S."/>
            <person name="Spatafora J."/>
            <person name="Crous P."/>
            <person name="Grigoriev I."/>
        </authorList>
    </citation>
    <scope>NUCLEOTIDE SEQUENCE</scope>
    <source>
        <strain evidence="3">CBS 119925</strain>
    </source>
</reference>
<dbReference type="Proteomes" id="UP000799440">
    <property type="component" value="Unassembled WGS sequence"/>
</dbReference>
<keyword evidence="2" id="KW-0812">Transmembrane</keyword>
<feature type="region of interest" description="Disordered" evidence="1">
    <location>
        <begin position="676"/>
        <end position="707"/>
    </location>
</feature>